<gene>
    <name evidence="2" type="ORF">FJTKL_06842</name>
</gene>
<evidence type="ECO:0000313" key="2">
    <source>
        <dbReference type="EMBL" id="KAL2286474.1"/>
    </source>
</evidence>
<sequence>MAATKDEGTLARIKRGDKNVINDIISVFKQEPKFKPNGYSVTGFRYPKQNSVAYVKFGPLKQIAAEVQNHEYAFGTFEKMSPNQTRGIRIPEIYHTFNIGEELNQKMFIIMEYIDGKTLAELVEEHGCETTKKTHEGSIARAIRLLISINAPKDQGPGPVGGGRIRHPLFKNETSYLAYSSVDALKKYLNQVSTCRNKAAPTVHLKEEKLCFYYSDFFEGNFIFTDSGEICLIDFDNAGFLPQSFMIYELAESNWDPGRWIKNNIMLSLREDELKAVEKNLEAMRNIFYLLAIGCRVGWCPAAKETVAGIEFSRGDVICTARYR</sequence>
<comment type="caution">
    <text evidence="2">The sequence shown here is derived from an EMBL/GenBank/DDBJ whole genome shotgun (WGS) entry which is preliminary data.</text>
</comment>
<dbReference type="InterPro" id="IPR051678">
    <property type="entry name" value="AGP_Transferase"/>
</dbReference>
<dbReference type="SUPFAM" id="SSF56112">
    <property type="entry name" value="Protein kinase-like (PK-like)"/>
    <property type="match status" value="1"/>
</dbReference>
<evidence type="ECO:0000259" key="1">
    <source>
        <dbReference type="Pfam" id="PF01636"/>
    </source>
</evidence>
<dbReference type="Pfam" id="PF01636">
    <property type="entry name" value="APH"/>
    <property type="match status" value="1"/>
</dbReference>
<keyword evidence="3" id="KW-1185">Reference proteome</keyword>
<dbReference type="PANTHER" id="PTHR21310">
    <property type="entry name" value="AMINOGLYCOSIDE PHOSPHOTRANSFERASE-RELATED-RELATED"/>
    <property type="match status" value="1"/>
</dbReference>
<name>A0ABR4EVL3_9PEZI</name>
<organism evidence="2 3">
    <name type="scientific">Diaporthe vaccinii</name>
    <dbReference type="NCBI Taxonomy" id="105482"/>
    <lineage>
        <taxon>Eukaryota</taxon>
        <taxon>Fungi</taxon>
        <taxon>Dikarya</taxon>
        <taxon>Ascomycota</taxon>
        <taxon>Pezizomycotina</taxon>
        <taxon>Sordariomycetes</taxon>
        <taxon>Sordariomycetidae</taxon>
        <taxon>Diaporthales</taxon>
        <taxon>Diaporthaceae</taxon>
        <taxon>Diaporthe</taxon>
        <taxon>Diaporthe eres species complex</taxon>
    </lineage>
</organism>
<dbReference type="Proteomes" id="UP001600888">
    <property type="component" value="Unassembled WGS sequence"/>
</dbReference>
<proteinExistence type="predicted"/>
<accession>A0ABR4EVL3</accession>
<protein>
    <recommendedName>
        <fullName evidence="1">Aminoglycoside phosphotransferase domain-containing protein</fullName>
    </recommendedName>
</protein>
<feature type="domain" description="Aminoglycoside phosphotransferase" evidence="1">
    <location>
        <begin position="86"/>
        <end position="240"/>
    </location>
</feature>
<dbReference type="InterPro" id="IPR002575">
    <property type="entry name" value="Aminoglycoside_PTrfase"/>
</dbReference>
<dbReference type="PANTHER" id="PTHR21310:SF39">
    <property type="entry name" value="AMINOGLYCOSIDE PHOSPHOTRANSFERASE DOMAIN-CONTAINING PROTEIN"/>
    <property type="match status" value="1"/>
</dbReference>
<reference evidence="2 3" key="1">
    <citation type="submission" date="2024-03" db="EMBL/GenBank/DDBJ databases">
        <title>A high-quality draft genome sequence of Diaporthe vaccinii, a causative agent of upright dieback and viscid rot disease in cranberry plants.</title>
        <authorList>
            <person name="Sarrasin M."/>
            <person name="Lang B.F."/>
            <person name="Burger G."/>
        </authorList>
    </citation>
    <scope>NUCLEOTIDE SEQUENCE [LARGE SCALE GENOMIC DNA]</scope>
    <source>
        <strain evidence="2 3">IS7</strain>
    </source>
</reference>
<dbReference type="InterPro" id="IPR011009">
    <property type="entry name" value="Kinase-like_dom_sf"/>
</dbReference>
<dbReference type="EMBL" id="JBAWTH010000024">
    <property type="protein sequence ID" value="KAL2286474.1"/>
    <property type="molecule type" value="Genomic_DNA"/>
</dbReference>
<evidence type="ECO:0000313" key="3">
    <source>
        <dbReference type="Proteomes" id="UP001600888"/>
    </source>
</evidence>